<accession>A0A5C4LXX7</accession>
<evidence type="ECO:0008006" key="4">
    <source>
        <dbReference type="Google" id="ProtNLM"/>
    </source>
</evidence>
<dbReference type="AlphaFoldDB" id="A0A5C4LXX7"/>
<keyword evidence="1" id="KW-0732">Signal</keyword>
<reference evidence="2 3" key="1">
    <citation type="submission" date="2019-06" db="EMBL/GenBank/DDBJ databases">
        <title>Amycolatopsis alkalitolerans sp. nov., isolated from Gastrodia elata Blume.</title>
        <authorList>
            <person name="Narsing Rao M.P."/>
            <person name="Li W.J."/>
        </authorList>
    </citation>
    <scope>NUCLEOTIDE SEQUENCE [LARGE SCALE GENOMIC DNA]</scope>
    <source>
        <strain evidence="2 3">SYSUP0005</strain>
    </source>
</reference>
<dbReference type="Gene3D" id="2.50.20.20">
    <property type="match status" value="1"/>
</dbReference>
<dbReference type="RefSeq" id="WP_139099093.1">
    <property type="nucleotide sequence ID" value="NZ_VDFW01000024.1"/>
</dbReference>
<dbReference type="Proteomes" id="UP000305546">
    <property type="component" value="Unassembled WGS sequence"/>
</dbReference>
<feature type="signal peptide" evidence="1">
    <location>
        <begin position="1"/>
        <end position="23"/>
    </location>
</feature>
<sequence length="274" mass="29711">MRTRQVFAVGALALALTLTGCGARPISGTPTADPQVFGNAQELVRAATNQTAKAKSAKFAMEIAFGNQAMNGQGEGRFDGENSAMQLSMTVGPVDEVLRYVDKTMYLQVPEQYRAQMTGGKPWGKVPQDSAIAQRMGTAQAQQNDPSKVLQQIQEAGTITRSAHETLDAQPVTHYWIDVDLIKALDTFTDTGLSQDELRKLAGKQLIVPVELWLNQDQLPVRITEDMSPLLKASSEAPAGMQSMKITVKYTDWGVPVDVQAPPADQVGELKLPN</sequence>
<evidence type="ECO:0000313" key="2">
    <source>
        <dbReference type="EMBL" id="TNC22769.1"/>
    </source>
</evidence>
<evidence type="ECO:0000313" key="3">
    <source>
        <dbReference type="Proteomes" id="UP000305546"/>
    </source>
</evidence>
<organism evidence="2 3">
    <name type="scientific">Amycolatopsis alkalitolerans</name>
    <dbReference type="NCBI Taxonomy" id="2547244"/>
    <lineage>
        <taxon>Bacteria</taxon>
        <taxon>Bacillati</taxon>
        <taxon>Actinomycetota</taxon>
        <taxon>Actinomycetes</taxon>
        <taxon>Pseudonocardiales</taxon>
        <taxon>Pseudonocardiaceae</taxon>
        <taxon>Amycolatopsis</taxon>
    </lineage>
</organism>
<name>A0A5C4LXX7_9PSEU</name>
<evidence type="ECO:0000256" key="1">
    <source>
        <dbReference type="SAM" id="SignalP"/>
    </source>
</evidence>
<gene>
    <name evidence="2" type="ORF">FG385_24325</name>
</gene>
<dbReference type="EMBL" id="VDFW01000024">
    <property type="protein sequence ID" value="TNC22769.1"/>
    <property type="molecule type" value="Genomic_DNA"/>
</dbReference>
<dbReference type="PROSITE" id="PS51257">
    <property type="entry name" value="PROKAR_LIPOPROTEIN"/>
    <property type="match status" value="1"/>
</dbReference>
<keyword evidence="3" id="KW-1185">Reference proteome</keyword>
<protein>
    <recommendedName>
        <fullName evidence="4">LppX_LprAFG lipoprotein</fullName>
    </recommendedName>
</protein>
<feature type="chain" id="PRO_5039102306" description="LppX_LprAFG lipoprotein" evidence="1">
    <location>
        <begin position="24"/>
        <end position="274"/>
    </location>
</feature>
<proteinExistence type="predicted"/>
<comment type="caution">
    <text evidence="2">The sequence shown here is derived from an EMBL/GenBank/DDBJ whole genome shotgun (WGS) entry which is preliminary data.</text>
</comment>
<dbReference type="OrthoDB" id="3427828at2"/>